<reference evidence="5" key="2">
    <citation type="submission" date="2021-10" db="EMBL/GenBank/DDBJ databases">
        <title>Phylogenomics reveals ancestral predisposition of the termite-cultivated fungus Termitomyces towards a domesticated lifestyle.</title>
        <authorList>
            <person name="Auxier B."/>
            <person name="Grum-Grzhimaylo A."/>
            <person name="Cardenas M.E."/>
            <person name="Lodge J.D."/>
            <person name="Laessoe T."/>
            <person name="Pedersen O."/>
            <person name="Smith M.E."/>
            <person name="Kuyper T.W."/>
            <person name="Franco-Molano E.A."/>
            <person name="Baroni T.J."/>
            <person name="Aanen D.K."/>
        </authorList>
    </citation>
    <scope>NUCLEOTIDE SEQUENCE</scope>
    <source>
        <strain evidence="5">D49</strain>
    </source>
</reference>
<feature type="repeat" description="RCC1" evidence="3">
    <location>
        <begin position="158"/>
        <end position="218"/>
    </location>
</feature>
<dbReference type="PANTHER" id="PTHR45982:SF1">
    <property type="entry name" value="REGULATOR OF CHROMOSOME CONDENSATION"/>
    <property type="match status" value="1"/>
</dbReference>
<feature type="repeat" description="RCC1" evidence="3">
    <location>
        <begin position="219"/>
        <end position="275"/>
    </location>
</feature>
<evidence type="ECO:0000313" key="5">
    <source>
        <dbReference type="EMBL" id="KAG5635990.1"/>
    </source>
</evidence>
<accession>A0A9P7FRL2</accession>
<feature type="repeat" description="RCC1" evidence="3">
    <location>
        <begin position="399"/>
        <end position="454"/>
    </location>
</feature>
<dbReference type="AlphaFoldDB" id="A0A9P7FRL2"/>
<dbReference type="OrthoDB" id="61110at2759"/>
<dbReference type="PRINTS" id="PR00633">
    <property type="entry name" value="RCCNDNSATION"/>
</dbReference>
<name>A0A9P7FRL2_9AGAR</name>
<organism evidence="5 6">
    <name type="scientific">Sphagnurus paluster</name>
    <dbReference type="NCBI Taxonomy" id="117069"/>
    <lineage>
        <taxon>Eukaryota</taxon>
        <taxon>Fungi</taxon>
        <taxon>Dikarya</taxon>
        <taxon>Basidiomycota</taxon>
        <taxon>Agaricomycotina</taxon>
        <taxon>Agaricomycetes</taxon>
        <taxon>Agaricomycetidae</taxon>
        <taxon>Agaricales</taxon>
        <taxon>Tricholomatineae</taxon>
        <taxon>Lyophyllaceae</taxon>
        <taxon>Sphagnurus</taxon>
    </lineage>
</organism>
<evidence type="ECO:0000256" key="3">
    <source>
        <dbReference type="PROSITE-ProRule" id="PRU00235"/>
    </source>
</evidence>
<dbReference type="Proteomes" id="UP000717328">
    <property type="component" value="Unassembled WGS sequence"/>
</dbReference>
<reference evidence="5" key="1">
    <citation type="submission" date="2021-02" db="EMBL/GenBank/DDBJ databases">
        <authorList>
            <person name="Nieuwenhuis M."/>
            <person name="Van De Peppel L.J.J."/>
        </authorList>
    </citation>
    <scope>NUCLEOTIDE SEQUENCE</scope>
    <source>
        <strain evidence="5">D49</strain>
    </source>
</reference>
<dbReference type="Pfam" id="PF25390">
    <property type="entry name" value="WD40_RLD"/>
    <property type="match status" value="1"/>
</dbReference>
<dbReference type="Gene3D" id="2.130.10.30">
    <property type="entry name" value="Regulator of chromosome condensation 1/beta-lactamase-inhibitor protein II"/>
    <property type="match status" value="1"/>
</dbReference>
<gene>
    <name evidence="5" type="ORF">H0H81_009440</name>
</gene>
<dbReference type="PROSITE" id="PS00625">
    <property type="entry name" value="RCC1_1"/>
    <property type="match status" value="1"/>
</dbReference>
<dbReference type="InterPro" id="IPR009091">
    <property type="entry name" value="RCC1/BLIP-II"/>
</dbReference>
<evidence type="ECO:0000259" key="4">
    <source>
        <dbReference type="Pfam" id="PF25390"/>
    </source>
</evidence>
<keyword evidence="6" id="KW-1185">Reference proteome</keyword>
<dbReference type="InterPro" id="IPR000408">
    <property type="entry name" value="Reg_chr_condens"/>
</dbReference>
<feature type="repeat" description="RCC1" evidence="3">
    <location>
        <begin position="336"/>
        <end position="398"/>
    </location>
</feature>
<dbReference type="InterPro" id="IPR058923">
    <property type="entry name" value="RCC1-like_dom"/>
</dbReference>
<comment type="caution">
    <text evidence="5">The sequence shown here is derived from an EMBL/GenBank/DDBJ whole genome shotgun (WGS) entry which is preliminary data.</text>
</comment>
<dbReference type="PROSITE" id="PS00626">
    <property type="entry name" value="RCC1_2"/>
    <property type="match status" value="4"/>
</dbReference>
<dbReference type="PROSITE" id="PS50012">
    <property type="entry name" value="RCC1_3"/>
    <property type="match status" value="6"/>
</dbReference>
<protein>
    <recommendedName>
        <fullName evidence="4">RCC1-like domain-containing protein</fullName>
    </recommendedName>
</protein>
<feature type="domain" description="RCC1-like" evidence="4">
    <location>
        <begin position="23"/>
        <end position="449"/>
    </location>
</feature>
<evidence type="ECO:0000256" key="2">
    <source>
        <dbReference type="ARBA" id="ARBA00022737"/>
    </source>
</evidence>
<proteinExistence type="predicted"/>
<evidence type="ECO:0000313" key="6">
    <source>
        <dbReference type="Proteomes" id="UP000717328"/>
    </source>
</evidence>
<dbReference type="PANTHER" id="PTHR45982">
    <property type="entry name" value="REGULATOR OF CHROMOSOME CONDENSATION"/>
    <property type="match status" value="1"/>
</dbReference>
<keyword evidence="1" id="KW-0344">Guanine-nucleotide releasing factor</keyword>
<evidence type="ECO:0000256" key="1">
    <source>
        <dbReference type="ARBA" id="ARBA00022658"/>
    </source>
</evidence>
<dbReference type="EMBL" id="JABCKI010005990">
    <property type="protein sequence ID" value="KAG5635990.1"/>
    <property type="molecule type" value="Genomic_DNA"/>
</dbReference>
<feature type="repeat" description="RCC1" evidence="3">
    <location>
        <begin position="276"/>
        <end position="335"/>
    </location>
</feature>
<sequence length="455" mass="48374">MNEPPYLNPLPQIPGQHRPSARLFVWGAGNDGQFGTGPSDDELFIEKRVPKRNLWFDAQTTAGAFGEKGAGIEAIAAGGLHTMFIDENGTVWTCGNNDNAALGRQTSDIPDPQNLEGFLDEADLTCYPHPLQSLVDEGFRAVKIAAGDGISGAVSAKGDLRVWGSFRVNEGLLGFSSGLQQQVLPTSILTLPPARRGLPEKVVSLAAGTNHLLVLTTHGNIYSWGAGDSAQLGRRVLERRKIHGTVPEKITLGTRARKATYIASGSYHSFAIDTTGEVWGWGSNHLGQTGTGHKGTTDDEVRLPKKIQSLSSTQLGATIVEVAGGEHHTLFLTSAGKVYACGRAYDSQLGIVGDHPAFAKLENKDFLPEPTQVIFPAMDDPILSISAGTHNSMAISQSGALYTWGTGVNGELGAGKDEEVETPREIFARQPGGTVWRPLAVACGGQHTIGLFLPP</sequence>
<keyword evidence="2" id="KW-0677">Repeat</keyword>
<feature type="repeat" description="RCC1" evidence="3">
    <location>
        <begin position="21"/>
        <end position="88"/>
    </location>
</feature>
<dbReference type="SUPFAM" id="SSF50985">
    <property type="entry name" value="RCC1/BLIP-II"/>
    <property type="match status" value="1"/>
</dbReference>
<dbReference type="InterPro" id="IPR051553">
    <property type="entry name" value="Ran_GTPase-activating"/>
</dbReference>